<reference evidence="2 3" key="1">
    <citation type="journal article" date="2016" name="Environ. Microbiol.">
        <title>New Methyloceanibacter diversity from North Sea sediments includes methanotroph containing solely the soluble methane monooxygenase.</title>
        <authorList>
            <person name="Vekeman B."/>
            <person name="Kerckhof F.M."/>
            <person name="Cremers G."/>
            <person name="de Vos P."/>
            <person name="Vandamme P."/>
            <person name="Boon N."/>
            <person name="Op den Camp H.J."/>
            <person name="Heylen K."/>
        </authorList>
    </citation>
    <scope>NUCLEOTIDE SEQUENCE [LARGE SCALE GENOMIC DNA]</scope>
    <source>
        <strain evidence="2 3">R-67174</strain>
    </source>
</reference>
<evidence type="ECO:0000313" key="3">
    <source>
        <dbReference type="Proteomes" id="UP000094501"/>
    </source>
</evidence>
<dbReference type="EMBL" id="LPWG01000010">
    <property type="protein sequence ID" value="ODS00140.1"/>
    <property type="molecule type" value="Genomic_DNA"/>
</dbReference>
<sequence>MRAWSGDFTLLEDFALLEDFTLLEDLRLLSKAMAPFGGSVAEERLSHEQRAGASTCPFHRRSR</sequence>
<keyword evidence="3" id="KW-1185">Reference proteome</keyword>
<evidence type="ECO:0000256" key="1">
    <source>
        <dbReference type="SAM" id="MobiDB-lite"/>
    </source>
</evidence>
<gene>
    <name evidence="2" type="ORF">AUC68_03240</name>
</gene>
<dbReference type="Proteomes" id="UP000094501">
    <property type="component" value="Unassembled WGS sequence"/>
</dbReference>
<name>A0A1E3W319_9HYPH</name>
<feature type="region of interest" description="Disordered" evidence="1">
    <location>
        <begin position="44"/>
        <end position="63"/>
    </location>
</feature>
<comment type="caution">
    <text evidence="2">The sequence shown here is derived from an EMBL/GenBank/DDBJ whole genome shotgun (WGS) entry which is preliminary data.</text>
</comment>
<organism evidence="2 3">
    <name type="scientific">Methyloceanibacter methanicus</name>
    <dbReference type="NCBI Taxonomy" id="1774968"/>
    <lineage>
        <taxon>Bacteria</taxon>
        <taxon>Pseudomonadati</taxon>
        <taxon>Pseudomonadota</taxon>
        <taxon>Alphaproteobacteria</taxon>
        <taxon>Hyphomicrobiales</taxon>
        <taxon>Hyphomicrobiaceae</taxon>
        <taxon>Methyloceanibacter</taxon>
    </lineage>
</organism>
<protein>
    <submittedName>
        <fullName evidence="2">Uncharacterized protein</fullName>
    </submittedName>
</protein>
<evidence type="ECO:0000313" key="2">
    <source>
        <dbReference type="EMBL" id="ODS00140.1"/>
    </source>
</evidence>
<dbReference type="AlphaFoldDB" id="A0A1E3W319"/>
<accession>A0A1E3W319</accession>
<proteinExistence type="predicted"/>